<evidence type="ECO:0000256" key="4">
    <source>
        <dbReference type="ARBA" id="ARBA00022833"/>
    </source>
</evidence>
<dbReference type="Gramene" id="ERN04509">
    <property type="protein sequence ID" value="ERN04509"/>
    <property type="gene ID" value="AMTR_s00081p00108570"/>
</dbReference>
<dbReference type="eggNOG" id="KOG1677">
    <property type="taxonomic scope" value="Eukaryota"/>
</dbReference>
<feature type="zinc finger region" description="C3H1-type" evidence="5">
    <location>
        <begin position="233"/>
        <end position="261"/>
    </location>
</feature>
<dbReference type="Proteomes" id="UP000017836">
    <property type="component" value="Unassembled WGS sequence"/>
</dbReference>
<dbReference type="InterPro" id="IPR045877">
    <property type="entry name" value="ZFP36-like"/>
</dbReference>
<feature type="zinc finger region" description="C3H1-type" evidence="5">
    <location>
        <begin position="152"/>
        <end position="175"/>
    </location>
</feature>
<evidence type="ECO:0000256" key="3">
    <source>
        <dbReference type="ARBA" id="ARBA00022771"/>
    </source>
</evidence>
<dbReference type="STRING" id="13333.W1P9Y1"/>
<dbReference type="OMA" id="TESPWKK"/>
<dbReference type="GO" id="GO:0010468">
    <property type="term" value="P:regulation of gene expression"/>
    <property type="evidence" value="ECO:0007669"/>
    <property type="project" value="UniProtKB-ARBA"/>
</dbReference>
<feature type="region of interest" description="Disordered" evidence="6">
    <location>
        <begin position="277"/>
        <end position="296"/>
    </location>
</feature>
<dbReference type="EMBL" id="KI394223">
    <property type="protein sequence ID" value="ERN04509.1"/>
    <property type="molecule type" value="Genomic_DNA"/>
</dbReference>
<feature type="domain" description="C3H1-type" evidence="7">
    <location>
        <begin position="69"/>
        <end position="97"/>
    </location>
</feature>
<feature type="domain" description="C3H1-type" evidence="7">
    <location>
        <begin position="233"/>
        <end position="261"/>
    </location>
</feature>
<keyword evidence="1 5" id="KW-0479">Metal-binding</keyword>
<dbReference type="Pfam" id="PF18044">
    <property type="entry name" value="zf-CCCH_4"/>
    <property type="match status" value="1"/>
</dbReference>
<name>W1P9Y1_AMBTC</name>
<dbReference type="GO" id="GO:0003729">
    <property type="term" value="F:mRNA binding"/>
    <property type="evidence" value="ECO:0007669"/>
    <property type="project" value="InterPro"/>
</dbReference>
<keyword evidence="9" id="KW-1185">Reference proteome</keyword>
<dbReference type="GO" id="GO:0008270">
    <property type="term" value="F:zinc ion binding"/>
    <property type="evidence" value="ECO:0007669"/>
    <property type="project" value="UniProtKB-KW"/>
</dbReference>
<dbReference type="GO" id="GO:0051252">
    <property type="term" value="P:regulation of RNA metabolic process"/>
    <property type="evidence" value="ECO:0007669"/>
    <property type="project" value="UniProtKB-ARBA"/>
</dbReference>
<dbReference type="SMART" id="SM00356">
    <property type="entry name" value="ZnF_C3H1"/>
    <property type="match status" value="3"/>
</dbReference>
<sequence>MNPPSELWPPFSRNHPIMWPTDEDFEPQNPNPNFHPSKKLRLSFSFGDPNPIDPFPSRPRGNPSYGRIFFKTKLCTRFQQGNCPYTPNSCNYAHGVDDLRKPPPNWQQIVDSGASSAPLPLFPFREEPTLPLPTPPQLLTWQENQRLHRLRICKKYYNGEVCSYGDRCNFVHDDLGRSRESLAISIGTNSNSGNGGSHVFESLSNFSKKPVGLNATEGGNGGELNGSNLKPMFWKTRMCNKWESTGSCPFGEKCHFAHGAAELQKYGVVMDTDIENSGLTPTSKPSHPSTGVKNTSTLRRSCELGQGQRGLSKWKGPEKINRIYADWIDDNEWEHTARAQVAEKA</sequence>
<dbReference type="PANTHER" id="PTHR12547">
    <property type="entry name" value="CCCH ZINC FINGER/TIS11-RELATED"/>
    <property type="match status" value="1"/>
</dbReference>
<proteinExistence type="predicted"/>
<evidence type="ECO:0000313" key="8">
    <source>
        <dbReference type="EMBL" id="ERN04509.1"/>
    </source>
</evidence>
<evidence type="ECO:0000256" key="5">
    <source>
        <dbReference type="PROSITE-ProRule" id="PRU00723"/>
    </source>
</evidence>
<organism evidence="8 9">
    <name type="scientific">Amborella trichopoda</name>
    <dbReference type="NCBI Taxonomy" id="13333"/>
    <lineage>
        <taxon>Eukaryota</taxon>
        <taxon>Viridiplantae</taxon>
        <taxon>Streptophyta</taxon>
        <taxon>Embryophyta</taxon>
        <taxon>Tracheophyta</taxon>
        <taxon>Spermatophyta</taxon>
        <taxon>Magnoliopsida</taxon>
        <taxon>Amborellales</taxon>
        <taxon>Amborellaceae</taxon>
        <taxon>Amborella</taxon>
    </lineage>
</organism>
<dbReference type="InterPro" id="IPR000571">
    <property type="entry name" value="Znf_CCCH"/>
</dbReference>
<dbReference type="HOGENOM" id="CLU_060653_1_0_1"/>
<keyword evidence="2" id="KW-0677">Repeat</keyword>
<dbReference type="Gene3D" id="4.10.1000.10">
    <property type="entry name" value="Zinc finger, CCCH-type"/>
    <property type="match status" value="3"/>
</dbReference>
<reference evidence="9" key="1">
    <citation type="journal article" date="2013" name="Science">
        <title>The Amborella genome and the evolution of flowering plants.</title>
        <authorList>
            <consortium name="Amborella Genome Project"/>
        </authorList>
    </citation>
    <scope>NUCLEOTIDE SEQUENCE [LARGE SCALE GENOMIC DNA]</scope>
</reference>
<feature type="region of interest" description="Disordered" evidence="6">
    <location>
        <begin position="1"/>
        <end position="40"/>
    </location>
</feature>
<dbReference type="InterPro" id="IPR041367">
    <property type="entry name" value="Znf-CCCH_4"/>
</dbReference>
<feature type="zinc finger region" description="C3H1-type" evidence="5">
    <location>
        <begin position="69"/>
        <end position="97"/>
    </location>
</feature>
<feature type="domain" description="C3H1-type" evidence="7">
    <location>
        <begin position="152"/>
        <end position="175"/>
    </location>
</feature>
<dbReference type="Pfam" id="PF00642">
    <property type="entry name" value="zf-CCCH"/>
    <property type="match status" value="1"/>
</dbReference>
<evidence type="ECO:0000259" key="7">
    <source>
        <dbReference type="PROSITE" id="PS50103"/>
    </source>
</evidence>
<evidence type="ECO:0000256" key="1">
    <source>
        <dbReference type="ARBA" id="ARBA00022723"/>
    </source>
</evidence>
<keyword evidence="3 5" id="KW-0863">Zinc-finger</keyword>
<dbReference type="AlphaFoldDB" id="W1P9Y1"/>
<evidence type="ECO:0000313" key="9">
    <source>
        <dbReference type="Proteomes" id="UP000017836"/>
    </source>
</evidence>
<gene>
    <name evidence="8" type="ORF">AMTR_s00081p00108570</name>
</gene>
<protein>
    <recommendedName>
        <fullName evidence="7">C3H1-type domain-containing protein</fullName>
    </recommendedName>
</protein>
<dbReference type="InterPro" id="IPR036855">
    <property type="entry name" value="Znf_CCCH_sf"/>
</dbReference>
<evidence type="ECO:0000256" key="2">
    <source>
        <dbReference type="ARBA" id="ARBA00022737"/>
    </source>
</evidence>
<dbReference type="FunFam" id="4.10.1000.10:FF:000003">
    <property type="entry name" value="Zinc finger CCCH domain-containing protein"/>
    <property type="match status" value="1"/>
</dbReference>
<accession>W1P9Y1</accession>
<keyword evidence="4 5" id="KW-0862">Zinc</keyword>
<evidence type="ECO:0000256" key="6">
    <source>
        <dbReference type="SAM" id="MobiDB-lite"/>
    </source>
</evidence>
<dbReference type="SUPFAM" id="SSF90229">
    <property type="entry name" value="CCCH zinc finger"/>
    <property type="match status" value="3"/>
</dbReference>
<dbReference type="PANTHER" id="PTHR12547:SF156">
    <property type="entry name" value="ZINC FINGER CCCH DOMAIN-CONTAINING PROTEIN 12"/>
    <property type="match status" value="1"/>
</dbReference>
<dbReference type="PROSITE" id="PS50103">
    <property type="entry name" value="ZF_C3H1"/>
    <property type="match status" value="3"/>
</dbReference>